<dbReference type="EMBL" id="JACIGM010000009">
    <property type="protein sequence ID" value="MBB4276600.1"/>
    <property type="molecule type" value="Genomic_DNA"/>
</dbReference>
<gene>
    <name evidence="1" type="ORF">GGE12_004397</name>
</gene>
<dbReference type="AlphaFoldDB" id="A0A7W6RRH8"/>
<dbReference type="RefSeq" id="WP_183927343.1">
    <property type="nucleotide sequence ID" value="NZ_JACIGM010000009.1"/>
</dbReference>
<comment type="caution">
    <text evidence="1">The sequence shown here is derived from an EMBL/GenBank/DDBJ whole genome shotgun (WGS) entry which is preliminary data.</text>
</comment>
<evidence type="ECO:0000313" key="1">
    <source>
        <dbReference type="EMBL" id="MBB4276600.1"/>
    </source>
</evidence>
<accession>A0A7W6RRH8</accession>
<sequence length="239" mass="27348">MTAGYRSPPIVESVLEFRFASPLDFETIEKRTDKLKRYYPHRVTQAVEFNAEMSDRGISGSRHPVGLRFTTPDELQVMMVNVQALAIAQLAPYPGWDAFRERIKRDIERYIDSFGRRPISRIGMRYINRIDAPAQAVNVEDYLRVFPSIPHLGGSIGKTFALQVTHQLPDHRFDVTLQSATVDSPVPNNLSFLLDIDLFTTVDIPTRDDQIFKLLDEMRVVKNSIFESSITDSARKLFN</sequence>
<name>A0A7W6RRH8_9HYPH</name>
<proteinExistence type="predicted"/>
<dbReference type="Proteomes" id="UP000533641">
    <property type="component" value="Unassembled WGS sequence"/>
</dbReference>
<organism evidence="1 2">
    <name type="scientific">Rhizobium mongolense</name>
    <dbReference type="NCBI Taxonomy" id="57676"/>
    <lineage>
        <taxon>Bacteria</taxon>
        <taxon>Pseudomonadati</taxon>
        <taxon>Pseudomonadota</taxon>
        <taxon>Alphaproteobacteria</taxon>
        <taxon>Hyphomicrobiales</taxon>
        <taxon>Rhizobiaceae</taxon>
        <taxon>Rhizobium/Agrobacterium group</taxon>
        <taxon>Rhizobium</taxon>
    </lineage>
</organism>
<dbReference type="NCBIfam" id="TIGR04255">
    <property type="entry name" value="sporadTIGR04255"/>
    <property type="match status" value="1"/>
</dbReference>
<protein>
    <submittedName>
        <fullName evidence="1">Uncharacterized protein (TIGR04255 family)</fullName>
    </submittedName>
</protein>
<reference evidence="1 2" key="1">
    <citation type="submission" date="2020-08" db="EMBL/GenBank/DDBJ databases">
        <title>Genomic Encyclopedia of Type Strains, Phase IV (KMG-V): Genome sequencing to study the core and pangenomes of soil and plant-associated prokaryotes.</title>
        <authorList>
            <person name="Whitman W."/>
        </authorList>
    </citation>
    <scope>NUCLEOTIDE SEQUENCE [LARGE SCALE GENOMIC DNA]</scope>
    <source>
        <strain evidence="1 2">SEMIA 402</strain>
    </source>
</reference>
<dbReference type="InterPro" id="IPR026349">
    <property type="entry name" value="CHP04255"/>
</dbReference>
<evidence type="ECO:0000313" key="2">
    <source>
        <dbReference type="Proteomes" id="UP000533641"/>
    </source>
</evidence>